<gene>
    <name evidence="1" type="ORF">HMPREF1557_01197</name>
</gene>
<comment type="caution">
    <text evidence="1">The sequence shown here is derived from an EMBL/GenBank/DDBJ whole genome shotgun (WGS) entry which is preliminary data.</text>
</comment>
<evidence type="ECO:0000313" key="1">
    <source>
        <dbReference type="EMBL" id="ERJ76145.1"/>
    </source>
</evidence>
<protein>
    <submittedName>
        <fullName evidence="1">Uncharacterized protein</fullName>
    </submittedName>
</protein>
<sequence length="50" mass="5819">MIGHKNLLYKLLAPYNNSKNFKKIIGATAARWLYQILQSGRQIQFLNIIN</sequence>
<proteinExistence type="predicted"/>
<organism evidence="1 2">
    <name type="scientific">Streptococcus sobrinus W1703</name>
    <dbReference type="NCBI Taxonomy" id="1227275"/>
    <lineage>
        <taxon>Bacteria</taxon>
        <taxon>Bacillati</taxon>
        <taxon>Bacillota</taxon>
        <taxon>Bacilli</taxon>
        <taxon>Lactobacillales</taxon>
        <taxon>Streptococcaceae</taxon>
        <taxon>Streptococcus</taxon>
    </lineage>
</organism>
<evidence type="ECO:0000313" key="2">
    <source>
        <dbReference type="Proteomes" id="UP000016617"/>
    </source>
</evidence>
<accession>U2J8Q4</accession>
<dbReference type="EMBL" id="AWVA01000072">
    <property type="protein sequence ID" value="ERJ76145.1"/>
    <property type="molecule type" value="Genomic_DNA"/>
</dbReference>
<reference evidence="1 2" key="1">
    <citation type="submission" date="2013-06" db="EMBL/GenBank/DDBJ databases">
        <authorList>
            <person name="Weinstock G."/>
            <person name="Sodergren E."/>
            <person name="Lobos E.A."/>
            <person name="Fulton L."/>
            <person name="Fulton R."/>
            <person name="Courtney L."/>
            <person name="Fronick C."/>
            <person name="O'Laughlin M."/>
            <person name="Godfrey J."/>
            <person name="Wilson R.M."/>
            <person name="Miner T."/>
            <person name="Farmer C."/>
            <person name="Delehaunty K."/>
            <person name="Cordes M."/>
            <person name="Minx P."/>
            <person name="Tomlinson C."/>
            <person name="Chen J."/>
            <person name="Wollam A."/>
            <person name="Pepin K.H."/>
            <person name="Bhonagiri V."/>
            <person name="Zhang X."/>
            <person name="Warren W."/>
            <person name="Mitreva M."/>
            <person name="Mardis E.R."/>
            <person name="Wilson R.K."/>
        </authorList>
    </citation>
    <scope>NUCLEOTIDE SEQUENCE [LARGE SCALE GENOMIC DNA]</scope>
    <source>
        <strain evidence="1 2">W1703</strain>
    </source>
</reference>
<dbReference type="Proteomes" id="UP000016617">
    <property type="component" value="Unassembled WGS sequence"/>
</dbReference>
<dbReference type="AlphaFoldDB" id="U2J8Q4"/>
<name>U2J8Q4_9STRE</name>
<dbReference type="HOGENOM" id="CLU_3123400_0_0_9"/>